<comment type="caution">
    <text evidence="2">The sequence shown here is derived from an EMBL/GenBank/DDBJ whole genome shotgun (WGS) entry which is preliminary data.</text>
</comment>
<evidence type="ECO:0000313" key="2">
    <source>
        <dbReference type="EMBL" id="NNF06576.1"/>
    </source>
</evidence>
<dbReference type="Gene3D" id="3.90.1340.10">
    <property type="entry name" value="Phage tail collar domain"/>
    <property type="match status" value="1"/>
</dbReference>
<dbReference type="SUPFAM" id="SSF88874">
    <property type="entry name" value="Receptor-binding domain of short tail fibre protein gp12"/>
    <property type="match status" value="1"/>
</dbReference>
<dbReference type="InterPro" id="IPR011083">
    <property type="entry name" value="Phage_tail_collar_dom"/>
</dbReference>
<gene>
    <name evidence="2" type="ORF">HKN21_07430</name>
</gene>
<dbReference type="AlphaFoldDB" id="A0A7Y2H228"/>
<dbReference type="Pfam" id="PF07484">
    <property type="entry name" value="Collar"/>
    <property type="match status" value="1"/>
</dbReference>
<protein>
    <submittedName>
        <fullName evidence="2">Phage tail protein</fullName>
    </submittedName>
</protein>
<name>A0A7Y2H228_UNCEI</name>
<sequence>MADPFIGEIKIFAGNFAPRNYAFCDGQTVPIAQNTALFSILGTTYGGDGRTTLGLPDLKGRAAMHAGRGPGLTERRTGQKGGLVEVTLNENQLGTHTHSLRANTADGPLNDPSDNTLAVNSAGAPQYALSANADMNMSALLPAGSMSPTPHNNRQPYLTLNFVIALDGLFPQRS</sequence>
<dbReference type="InterPro" id="IPR037053">
    <property type="entry name" value="Phage_tail_collar_dom_sf"/>
</dbReference>
<accession>A0A7Y2H228</accession>
<organism evidence="2 3">
    <name type="scientific">Eiseniibacteriota bacterium</name>
    <dbReference type="NCBI Taxonomy" id="2212470"/>
    <lineage>
        <taxon>Bacteria</taxon>
        <taxon>Candidatus Eiseniibacteriota</taxon>
    </lineage>
</organism>
<dbReference type="EMBL" id="JABDJR010000290">
    <property type="protein sequence ID" value="NNF06576.1"/>
    <property type="molecule type" value="Genomic_DNA"/>
</dbReference>
<evidence type="ECO:0000259" key="1">
    <source>
        <dbReference type="Pfam" id="PF07484"/>
    </source>
</evidence>
<dbReference type="Proteomes" id="UP000547674">
    <property type="component" value="Unassembled WGS sequence"/>
</dbReference>
<evidence type="ECO:0000313" key="3">
    <source>
        <dbReference type="Proteomes" id="UP000547674"/>
    </source>
</evidence>
<feature type="domain" description="Phage tail collar" evidence="1">
    <location>
        <begin position="7"/>
        <end position="62"/>
    </location>
</feature>
<proteinExistence type="predicted"/>
<reference evidence="2 3" key="1">
    <citation type="submission" date="2020-03" db="EMBL/GenBank/DDBJ databases">
        <title>Metabolic flexibility allows generalist bacteria to become dominant in a frequently disturbed ecosystem.</title>
        <authorList>
            <person name="Chen Y.-J."/>
            <person name="Leung P.M."/>
            <person name="Bay S.K."/>
            <person name="Hugenholtz P."/>
            <person name="Kessler A.J."/>
            <person name="Shelley G."/>
            <person name="Waite D.W."/>
            <person name="Cook P.L."/>
            <person name="Greening C."/>
        </authorList>
    </citation>
    <scope>NUCLEOTIDE SEQUENCE [LARGE SCALE GENOMIC DNA]</scope>
    <source>
        <strain evidence="2">SS_bin_28</strain>
    </source>
</reference>